<organism evidence="2 3">
    <name type="scientific">Cryptococcus gattii EJB2</name>
    <dbReference type="NCBI Taxonomy" id="1296103"/>
    <lineage>
        <taxon>Eukaryota</taxon>
        <taxon>Fungi</taxon>
        <taxon>Dikarya</taxon>
        <taxon>Basidiomycota</taxon>
        <taxon>Agaricomycotina</taxon>
        <taxon>Tremellomycetes</taxon>
        <taxon>Tremellales</taxon>
        <taxon>Cryptococcaceae</taxon>
        <taxon>Cryptococcus</taxon>
        <taxon>Cryptococcus gattii species complex</taxon>
    </lineage>
</organism>
<evidence type="ECO:0008006" key="4">
    <source>
        <dbReference type="Google" id="ProtNLM"/>
    </source>
</evidence>
<feature type="compositionally biased region" description="Basic and acidic residues" evidence="1">
    <location>
        <begin position="371"/>
        <end position="394"/>
    </location>
</feature>
<feature type="region of interest" description="Disordered" evidence="1">
    <location>
        <begin position="449"/>
        <end position="492"/>
    </location>
</feature>
<evidence type="ECO:0000256" key="1">
    <source>
        <dbReference type="SAM" id="MobiDB-lite"/>
    </source>
</evidence>
<gene>
    <name evidence="2" type="ORF">I306_05400</name>
</gene>
<dbReference type="Proteomes" id="UP000054272">
    <property type="component" value="Unassembled WGS sequence"/>
</dbReference>
<feature type="compositionally biased region" description="Low complexity" evidence="1">
    <location>
        <begin position="865"/>
        <end position="875"/>
    </location>
</feature>
<dbReference type="EMBL" id="KN848749">
    <property type="protein sequence ID" value="KIR77664.1"/>
    <property type="molecule type" value="Genomic_DNA"/>
</dbReference>
<keyword evidence="3" id="KW-1185">Reference proteome</keyword>
<evidence type="ECO:0000313" key="3">
    <source>
        <dbReference type="Proteomes" id="UP000054272"/>
    </source>
</evidence>
<feature type="region of interest" description="Disordered" evidence="1">
    <location>
        <begin position="841"/>
        <end position="888"/>
    </location>
</feature>
<name>A0ABR5BQN0_9TREE</name>
<feature type="compositionally biased region" description="Polar residues" evidence="1">
    <location>
        <begin position="473"/>
        <end position="482"/>
    </location>
</feature>
<accession>A0ABR5BQN0</accession>
<protein>
    <recommendedName>
        <fullName evidence="4">NudC domain-containing protein 1</fullName>
    </recommendedName>
</protein>
<reference evidence="2 3" key="1">
    <citation type="submission" date="2015-01" db="EMBL/GenBank/DDBJ databases">
        <title>The Genome Sequence of Cryptococcus gattii EJB2.</title>
        <authorList>
            <consortium name="The Broad Institute Genomics Platform"/>
            <person name="Cuomo C."/>
            <person name="Litvintseva A."/>
            <person name="Chen Y."/>
            <person name="Heitman J."/>
            <person name="Sun S."/>
            <person name="Springer D."/>
            <person name="Dromer F."/>
            <person name="Young S."/>
            <person name="Zeng Q."/>
            <person name="Gargeya S."/>
            <person name="Abouelleil A."/>
            <person name="Alvarado L."/>
            <person name="Chapman S.B."/>
            <person name="Gainer-Dewar J."/>
            <person name="Goldberg J."/>
            <person name="Griggs A."/>
            <person name="Gujja S."/>
            <person name="Hansen M."/>
            <person name="Howarth C."/>
            <person name="Imamovic A."/>
            <person name="Larimer J."/>
            <person name="Murphy C."/>
            <person name="Naylor J."/>
            <person name="Pearson M."/>
            <person name="Priest M."/>
            <person name="Roberts A."/>
            <person name="Saif S."/>
            <person name="Shea T."/>
            <person name="Sykes S."/>
            <person name="Wortman J."/>
            <person name="Nusbaum C."/>
            <person name="Birren B."/>
        </authorList>
    </citation>
    <scope>NUCLEOTIDE SEQUENCE [LARGE SCALE GENOMIC DNA]</scope>
    <source>
        <strain evidence="2 3">EJB2</strain>
    </source>
</reference>
<evidence type="ECO:0000313" key="2">
    <source>
        <dbReference type="EMBL" id="KIR77664.1"/>
    </source>
</evidence>
<sequence length="935" mass="103016">MAPSGLIISKLGIQATASDTHVRGLICLKISLPRESAGRPGARWVLFNSTPAALLSQPTIHPLPLPLPSTQSPHLRIASTLLSLPHSTSYPPTPSQPSILGGKPYIDVSSTTGKVFVVVDSLGGNGRRGSFKGKSNSSGNTEWERKDWLIVVEFRQVLENSIEGGIYKVLLPLPRCLDNVIRFQILSPSISASSMNQVSVLTEPKMLPLPGSTFNSDPTTYGRELISGKGKDVMREEGWEDGEDLEDEDYESDDQGSSWLEGRFQRYATLHLSRDMTNALNSTDILRLEWSFTSTMIDPTTPLLLISPKWDKNRPSMELSYTGIAPGSDTVVSLEVDVPEGWAWAEFIIKSEGLAYWRGVDGGFESEEREDPDKTAEYRDDNSFATVRPDESAHLHRRNRTRQSIPSSSTAAGPSTTTYLPPTAGTGSSISLMRQTLPIAGEAMDDFSFEMSSEQSPAPKRPNTPLGSRVSLIPTSKPSTPSERGKPSASIPETKFVKQGKLFDLYFHEHGDRAITLHGVLVPISNLTLVSQQLPCPIPLVVLHNGPGQCNIQCSNALYQDQTLSTSEPRLISVPSTNAFFWADDSLSNSKRDKENGRMKGDARIRLRRDIWGVVSMFVLFSFPRRGDEVGFTLYTSNPDTNEYDNDTKGRTIRVIQTSVDGHPIPRCLHRWQDGKTEVRVGKKEGRNSGLVEIILEMVGQEFSLPIFEDAEGMGLVELCGEGWEVVKPSMQTTLTPSSNDTYSYSLSTPCSISIRPSSTVSPISTISRARTLFSFSTFFNLFMLWLLLSMGSQIQRLRNEVSYVAGEARDLRIYGYNPSPVGAGEGREGECLDRTLKDEEEEEMKGESAVTLGSTHQIPLNDPSSHSSSEELLSGAPPQAPSLHLTTPNALAPHQQHHLWAGWDKLVMHPTVNSLAKSMAWLWHAVIWLVVPPI</sequence>
<feature type="compositionally biased region" description="Low complexity" evidence="1">
    <location>
        <begin position="406"/>
        <end position="418"/>
    </location>
</feature>
<proteinExistence type="predicted"/>
<feature type="region of interest" description="Disordered" evidence="1">
    <location>
        <begin position="364"/>
        <end position="428"/>
    </location>
</feature>